<keyword evidence="1" id="KW-0472">Membrane</keyword>
<sequence>MKEKVRKSMLSVSLAVMIGTGIYLLGLFIQVIFQSNTSLSVLLFMMPLNYLIVFVTALYNFFVWYKKD</sequence>
<accession>A0A4S3B0M9</accession>
<protein>
    <submittedName>
        <fullName evidence="2">Uncharacterized protein</fullName>
    </submittedName>
</protein>
<keyword evidence="3" id="KW-1185">Reference proteome</keyword>
<evidence type="ECO:0000313" key="2">
    <source>
        <dbReference type="EMBL" id="THB60322.1"/>
    </source>
</evidence>
<dbReference type="Proteomes" id="UP000310506">
    <property type="component" value="Unassembled WGS sequence"/>
</dbReference>
<dbReference type="EMBL" id="SDGV01000027">
    <property type="protein sequence ID" value="THB60322.1"/>
    <property type="molecule type" value="Genomic_DNA"/>
</dbReference>
<feature type="transmembrane region" description="Helical" evidence="1">
    <location>
        <begin position="12"/>
        <end position="33"/>
    </location>
</feature>
<name>A0A4S3B0M9_9ENTE</name>
<reference evidence="2 3" key="1">
    <citation type="submission" date="2019-01" db="EMBL/GenBank/DDBJ databases">
        <title>Vagococcus silagei sp. nov. isolated from brewer's grain.</title>
        <authorList>
            <person name="Guu J.-R."/>
        </authorList>
    </citation>
    <scope>NUCLEOTIDE SEQUENCE [LARGE SCALE GENOMIC DNA]</scope>
    <source>
        <strain evidence="2 3">2B-2</strain>
    </source>
</reference>
<evidence type="ECO:0000313" key="3">
    <source>
        <dbReference type="Proteomes" id="UP000310506"/>
    </source>
</evidence>
<organism evidence="2 3">
    <name type="scientific">Vagococcus silagei</name>
    <dbReference type="NCBI Taxonomy" id="2508885"/>
    <lineage>
        <taxon>Bacteria</taxon>
        <taxon>Bacillati</taxon>
        <taxon>Bacillota</taxon>
        <taxon>Bacilli</taxon>
        <taxon>Lactobacillales</taxon>
        <taxon>Enterococcaceae</taxon>
        <taxon>Vagococcus</taxon>
    </lineage>
</organism>
<feature type="transmembrane region" description="Helical" evidence="1">
    <location>
        <begin position="39"/>
        <end position="65"/>
    </location>
</feature>
<evidence type="ECO:0000256" key="1">
    <source>
        <dbReference type="SAM" id="Phobius"/>
    </source>
</evidence>
<dbReference type="AlphaFoldDB" id="A0A4S3B0M9"/>
<keyword evidence="1" id="KW-1133">Transmembrane helix</keyword>
<gene>
    <name evidence="2" type="ORF">ESZ54_11110</name>
</gene>
<proteinExistence type="predicted"/>
<dbReference type="RefSeq" id="WP_136137728.1">
    <property type="nucleotide sequence ID" value="NZ_SDGV01000027.1"/>
</dbReference>
<keyword evidence="1" id="KW-0812">Transmembrane</keyword>
<comment type="caution">
    <text evidence="2">The sequence shown here is derived from an EMBL/GenBank/DDBJ whole genome shotgun (WGS) entry which is preliminary data.</text>
</comment>